<dbReference type="PROSITE" id="PS51819">
    <property type="entry name" value="VOC"/>
    <property type="match status" value="2"/>
</dbReference>
<protein>
    <submittedName>
        <fullName evidence="2">VOC family protein</fullName>
    </submittedName>
</protein>
<dbReference type="InterPro" id="IPR029068">
    <property type="entry name" value="Glyas_Bleomycin-R_OHBP_Dase"/>
</dbReference>
<dbReference type="PANTHER" id="PTHR33993">
    <property type="entry name" value="GLYOXALASE-RELATED"/>
    <property type="match status" value="1"/>
</dbReference>
<dbReference type="Pfam" id="PF00903">
    <property type="entry name" value="Glyoxalase"/>
    <property type="match status" value="2"/>
</dbReference>
<proteinExistence type="predicted"/>
<dbReference type="RefSeq" id="WP_322473414.1">
    <property type="nucleotide sequence ID" value="NZ_JBHRZG010000004.1"/>
</dbReference>
<dbReference type="SUPFAM" id="SSF54593">
    <property type="entry name" value="Glyoxalase/Bleomycin resistance protein/Dihydroxybiphenyl dioxygenase"/>
    <property type="match status" value="2"/>
</dbReference>
<reference evidence="3" key="1">
    <citation type="journal article" date="2019" name="Int. J. Syst. Evol. Microbiol.">
        <title>The Global Catalogue of Microorganisms (GCM) 10K type strain sequencing project: providing services to taxonomists for standard genome sequencing and annotation.</title>
        <authorList>
            <consortium name="The Broad Institute Genomics Platform"/>
            <consortium name="The Broad Institute Genome Sequencing Center for Infectious Disease"/>
            <person name="Wu L."/>
            <person name="Ma J."/>
        </authorList>
    </citation>
    <scope>NUCLEOTIDE SEQUENCE [LARGE SCALE GENOMIC DNA]</scope>
    <source>
        <strain evidence="3">CCTCC AB 2017081</strain>
    </source>
</reference>
<dbReference type="EMBL" id="JBHRZG010000004">
    <property type="protein sequence ID" value="MFC3832115.1"/>
    <property type="molecule type" value="Genomic_DNA"/>
</dbReference>
<accession>A0ABV7Z546</accession>
<dbReference type="CDD" id="cd07247">
    <property type="entry name" value="SgaA_N_like"/>
    <property type="match status" value="2"/>
</dbReference>
<gene>
    <name evidence="2" type="ORF">ACFOSB_04540</name>
</gene>
<evidence type="ECO:0000313" key="2">
    <source>
        <dbReference type="EMBL" id="MFC3832115.1"/>
    </source>
</evidence>
<sequence length="254" mass="27342">MPVVQAHPAGTPTWYDLTTTAPEATKAFYTALFGWAFEDYGPALGHYHRARKDGQEVAGLVPASPGMPSAWTVYFSSDDAQADAGHIRERGGSVMVEPMQVMELGHMLVAADPTGAVFGMWQPLDFHGFTVADEHGAPTWQEIVTRDSGRALDFYTGLLNLQSEQVPGDVTYHMLQRSGTNVVGIMQMDDAHWPASIPAHWMPYFAVSDVHATVQLVPTSGGTVSVPPFETPYGTIAVLNDPGGAVFSVVQLPA</sequence>
<feature type="domain" description="VOC" evidence="1">
    <location>
        <begin position="137"/>
        <end position="252"/>
    </location>
</feature>
<name>A0ABV7Z546_9DEIO</name>
<dbReference type="Proteomes" id="UP001595803">
    <property type="component" value="Unassembled WGS sequence"/>
</dbReference>
<keyword evidence="3" id="KW-1185">Reference proteome</keyword>
<dbReference type="PANTHER" id="PTHR33993:SF10">
    <property type="entry name" value="CONSERVED PROTEIN"/>
    <property type="match status" value="1"/>
</dbReference>
<dbReference type="InterPro" id="IPR037523">
    <property type="entry name" value="VOC_core"/>
</dbReference>
<feature type="domain" description="VOC" evidence="1">
    <location>
        <begin position="11"/>
        <end position="123"/>
    </location>
</feature>
<comment type="caution">
    <text evidence="2">The sequence shown here is derived from an EMBL/GenBank/DDBJ whole genome shotgun (WGS) entry which is preliminary data.</text>
</comment>
<evidence type="ECO:0000259" key="1">
    <source>
        <dbReference type="PROSITE" id="PS51819"/>
    </source>
</evidence>
<dbReference type="InterPro" id="IPR004360">
    <property type="entry name" value="Glyas_Fos-R_dOase_dom"/>
</dbReference>
<organism evidence="2 3">
    <name type="scientific">Deinococcus rufus</name>
    <dbReference type="NCBI Taxonomy" id="2136097"/>
    <lineage>
        <taxon>Bacteria</taxon>
        <taxon>Thermotogati</taxon>
        <taxon>Deinococcota</taxon>
        <taxon>Deinococci</taxon>
        <taxon>Deinococcales</taxon>
        <taxon>Deinococcaceae</taxon>
        <taxon>Deinococcus</taxon>
    </lineage>
</organism>
<dbReference type="InterPro" id="IPR052164">
    <property type="entry name" value="Anthracycline_SecMetBiosynth"/>
</dbReference>
<dbReference type="Gene3D" id="3.10.180.10">
    <property type="entry name" value="2,3-Dihydroxybiphenyl 1,2-Dioxygenase, domain 1"/>
    <property type="match status" value="2"/>
</dbReference>
<evidence type="ECO:0000313" key="3">
    <source>
        <dbReference type="Proteomes" id="UP001595803"/>
    </source>
</evidence>